<feature type="transmembrane region" description="Helical" evidence="5">
    <location>
        <begin position="132"/>
        <end position="152"/>
    </location>
</feature>
<keyword evidence="3 5" id="KW-1133">Transmembrane helix</keyword>
<dbReference type="AlphaFoldDB" id="A0A3B0UPS3"/>
<evidence type="ECO:0000256" key="1">
    <source>
        <dbReference type="ARBA" id="ARBA00004141"/>
    </source>
</evidence>
<keyword evidence="4 5" id="KW-0472">Membrane</keyword>
<reference evidence="7" key="1">
    <citation type="submission" date="2018-06" db="EMBL/GenBank/DDBJ databases">
        <authorList>
            <person name="Zhirakovskaya E."/>
        </authorList>
    </citation>
    <scope>NUCLEOTIDE SEQUENCE</scope>
</reference>
<protein>
    <submittedName>
        <fullName evidence="7">Permease of the drug/metabolite transporter (DMT) superfamily</fullName>
    </submittedName>
</protein>
<dbReference type="GO" id="GO:0016020">
    <property type="term" value="C:membrane"/>
    <property type="evidence" value="ECO:0007669"/>
    <property type="project" value="UniProtKB-SubCell"/>
</dbReference>
<dbReference type="SUPFAM" id="SSF103481">
    <property type="entry name" value="Multidrug resistance efflux transporter EmrE"/>
    <property type="match status" value="2"/>
</dbReference>
<feature type="domain" description="EamA" evidence="6">
    <location>
        <begin position="18"/>
        <end position="146"/>
    </location>
</feature>
<evidence type="ECO:0000256" key="3">
    <source>
        <dbReference type="ARBA" id="ARBA00022989"/>
    </source>
</evidence>
<evidence type="ECO:0000256" key="4">
    <source>
        <dbReference type="ARBA" id="ARBA00023136"/>
    </source>
</evidence>
<dbReference type="InterPro" id="IPR000620">
    <property type="entry name" value="EamA_dom"/>
</dbReference>
<feature type="domain" description="EamA" evidence="6">
    <location>
        <begin position="160"/>
        <end position="296"/>
    </location>
</feature>
<comment type="subcellular location">
    <subcellularLocation>
        <location evidence="1">Membrane</location>
        <topology evidence="1">Multi-pass membrane protein</topology>
    </subcellularLocation>
</comment>
<dbReference type="Pfam" id="PF00892">
    <property type="entry name" value="EamA"/>
    <property type="match status" value="2"/>
</dbReference>
<dbReference type="PANTHER" id="PTHR32322">
    <property type="entry name" value="INNER MEMBRANE TRANSPORTER"/>
    <property type="match status" value="1"/>
</dbReference>
<proteinExistence type="predicted"/>
<feature type="transmembrane region" description="Helical" evidence="5">
    <location>
        <begin position="158"/>
        <end position="178"/>
    </location>
</feature>
<dbReference type="InterPro" id="IPR050638">
    <property type="entry name" value="AA-Vitamin_Transporters"/>
</dbReference>
<feature type="transmembrane region" description="Helical" evidence="5">
    <location>
        <begin position="190"/>
        <end position="212"/>
    </location>
</feature>
<gene>
    <name evidence="7" type="ORF">MNBD_BACTEROID04-193</name>
</gene>
<dbReference type="InterPro" id="IPR037185">
    <property type="entry name" value="EmrE-like"/>
</dbReference>
<feature type="transmembrane region" description="Helical" evidence="5">
    <location>
        <begin position="102"/>
        <end position="125"/>
    </location>
</feature>
<feature type="transmembrane region" description="Helical" evidence="5">
    <location>
        <begin position="253"/>
        <end position="272"/>
    </location>
</feature>
<evidence type="ECO:0000256" key="5">
    <source>
        <dbReference type="SAM" id="Phobius"/>
    </source>
</evidence>
<feature type="transmembrane region" description="Helical" evidence="5">
    <location>
        <begin position="75"/>
        <end position="96"/>
    </location>
</feature>
<evidence type="ECO:0000313" key="7">
    <source>
        <dbReference type="EMBL" id="VAW21646.1"/>
    </source>
</evidence>
<name>A0A3B0UPS3_9ZZZZ</name>
<feature type="transmembrane region" description="Helical" evidence="5">
    <location>
        <begin position="44"/>
        <end position="63"/>
    </location>
</feature>
<evidence type="ECO:0000259" key="6">
    <source>
        <dbReference type="Pfam" id="PF00892"/>
    </source>
</evidence>
<organism evidence="7">
    <name type="scientific">hydrothermal vent metagenome</name>
    <dbReference type="NCBI Taxonomy" id="652676"/>
    <lineage>
        <taxon>unclassified sequences</taxon>
        <taxon>metagenomes</taxon>
        <taxon>ecological metagenomes</taxon>
    </lineage>
</organism>
<feature type="transmembrane region" description="Helical" evidence="5">
    <location>
        <begin position="278"/>
        <end position="295"/>
    </location>
</feature>
<feature type="transmembrane region" description="Helical" evidence="5">
    <location>
        <begin position="17"/>
        <end position="38"/>
    </location>
</feature>
<keyword evidence="2 5" id="KW-0812">Transmembrane</keyword>
<accession>A0A3B0UPS3</accession>
<dbReference type="EMBL" id="UOER01000096">
    <property type="protein sequence ID" value="VAW21646.1"/>
    <property type="molecule type" value="Genomic_DNA"/>
</dbReference>
<sequence length="299" mass="33671">MRFLHFASKMDDKKLRWIYLFTLSIIWGSSFILIKKALIGLTPIQVGVFRILFTAVILLLIGFKSFSKIKKRHWYYLTLNALVGSFFPVFLFAYAIEKIDSSITAVLNSLTPLNTLILGGLFFGFKFRKNQVIGIFIGLAGTLMLILKSAELHPNQDYFYAIFIILASVGYAFNVNILKKYLFDLDAVSIAVGNFALLLIPAFVVLWYTGFFNTFEFSESTTTSLFYMLILSIFGTALAKIMFNKLVQISSPVFSSSVTYLIPIVAITWGVIDGEKISFLQFISGFVILAGVYLVNKSK</sequence>
<evidence type="ECO:0000256" key="2">
    <source>
        <dbReference type="ARBA" id="ARBA00022692"/>
    </source>
</evidence>
<dbReference type="PANTHER" id="PTHR32322:SF2">
    <property type="entry name" value="EAMA DOMAIN-CONTAINING PROTEIN"/>
    <property type="match status" value="1"/>
</dbReference>
<feature type="transmembrane region" description="Helical" evidence="5">
    <location>
        <begin position="224"/>
        <end position="241"/>
    </location>
</feature>